<evidence type="ECO:0000256" key="2">
    <source>
        <dbReference type="ARBA" id="ARBA00023002"/>
    </source>
</evidence>
<evidence type="ECO:0000313" key="4">
    <source>
        <dbReference type="EMBL" id="KAB1218798.1"/>
    </source>
</evidence>
<reference evidence="4 5" key="1">
    <citation type="journal article" date="2019" name="Plant Biotechnol. J.">
        <title>The red bayberry genome and genetic basis of sex determination.</title>
        <authorList>
            <person name="Jia H.M."/>
            <person name="Jia H.J."/>
            <person name="Cai Q.L."/>
            <person name="Wang Y."/>
            <person name="Zhao H.B."/>
            <person name="Yang W.F."/>
            <person name="Wang G.Y."/>
            <person name="Li Y.H."/>
            <person name="Zhan D.L."/>
            <person name="Shen Y.T."/>
            <person name="Niu Q.F."/>
            <person name="Chang L."/>
            <person name="Qiu J."/>
            <person name="Zhao L."/>
            <person name="Xie H.B."/>
            <person name="Fu W.Y."/>
            <person name="Jin J."/>
            <person name="Li X.W."/>
            <person name="Jiao Y."/>
            <person name="Zhou C.C."/>
            <person name="Tu T."/>
            <person name="Chai C.Y."/>
            <person name="Gao J.L."/>
            <person name="Fan L.J."/>
            <person name="van de Weg E."/>
            <person name="Wang J.Y."/>
            <person name="Gao Z.S."/>
        </authorList>
    </citation>
    <scope>NUCLEOTIDE SEQUENCE [LARGE SCALE GENOMIC DNA]</scope>
    <source>
        <tissue evidence="4">Leaves</tissue>
    </source>
</reference>
<accession>A0A6A1W500</accession>
<keyword evidence="2" id="KW-0560">Oxidoreductase</keyword>
<dbReference type="InterPro" id="IPR002347">
    <property type="entry name" value="SDR_fam"/>
</dbReference>
<proteinExistence type="inferred from homology"/>
<dbReference type="PANTHER" id="PTHR24320">
    <property type="entry name" value="RETINOL DEHYDROGENASE"/>
    <property type="match status" value="1"/>
</dbReference>
<organism evidence="4 5">
    <name type="scientific">Morella rubra</name>
    <name type="common">Chinese bayberry</name>
    <dbReference type="NCBI Taxonomy" id="262757"/>
    <lineage>
        <taxon>Eukaryota</taxon>
        <taxon>Viridiplantae</taxon>
        <taxon>Streptophyta</taxon>
        <taxon>Embryophyta</taxon>
        <taxon>Tracheophyta</taxon>
        <taxon>Spermatophyta</taxon>
        <taxon>Magnoliopsida</taxon>
        <taxon>eudicotyledons</taxon>
        <taxon>Gunneridae</taxon>
        <taxon>Pentapetalae</taxon>
        <taxon>rosids</taxon>
        <taxon>fabids</taxon>
        <taxon>Fagales</taxon>
        <taxon>Myricaceae</taxon>
        <taxon>Morella</taxon>
    </lineage>
</organism>
<dbReference type="PRINTS" id="PR00080">
    <property type="entry name" value="SDRFAMILY"/>
</dbReference>
<dbReference type="Proteomes" id="UP000516437">
    <property type="component" value="Chromosome 3"/>
</dbReference>
<dbReference type="Pfam" id="PF00106">
    <property type="entry name" value="adh_short"/>
    <property type="match status" value="1"/>
</dbReference>
<dbReference type="Gene3D" id="3.40.50.720">
    <property type="entry name" value="NAD(P)-binding Rossmann-like Domain"/>
    <property type="match status" value="1"/>
</dbReference>
<dbReference type="InterPro" id="IPR036291">
    <property type="entry name" value="NAD(P)-bd_dom_sf"/>
</dbReference>
<gene>
    <name evidence="4" type="ORF">CJ030_MR3G026678</name>
</gene>
<evidence type="ECO:0000256" key="1">
    <source>
        <dbReference type="ARBA" id="ARBA00006484"/>
    </source>
</evidence>
<evidence type="ECO:0000313" key="5">
    <source>
        <dbReference type="Proteomes" id="UP000516437"/>
    </source>
</evidence>
<evidence type="ECO:0000256" key="3">
    <source>
        <dbReference type="RuleBase" id="RU000363"/>
    </source>
</evidence>
<dbReference type="SUPFAM" id="SSF51735">
    <property type="entry name" value="NAD(P)-binding Rossmann-fold domains"/>
    <property type="match status" value="1"/>
</dbReference>
<comment type="caution">
    <text evidence="4">The sequence shown here is derived from an EMBL/GenBank/DDBJ whole genome shotgun (WGS) entry which is preliminary data.</text>
</comment>
<sequence length="373" mass="41465">MFSSSPSPFLSSEKGKQGLACREWLTGWSHLIYEFLFQRIATRNLQTCLPLPPLDGVTCIVTGCTSGIGIEIARQLAESGAHVVMAVRNQAAAHDLIKKWQNEWSGTGPLNIEVMEVNLLSLHSVAKFAKAWNASSRPLHLLINNAGIFSIGEPQRFSKDGYETHLQVNHLAPSLLSVLLLPSLIKGYPSRIINMNSTMHYIGFVDASDMNFASGKREFTSKKAYSSSKLAQLMFSSILHKRLPADAEISVICVSPGIVRTNVARDLPKSVQIAYHLLPTNFTPQEGARSTVFAATDPQILHYCRRLKADERPVCAYISYDCHPESPSREAHDLKTAHEVWERTLDFIGLPSDAVEKLLRDEMVECRFESQGD</sequence>
<dbReference type="AlphaFoldDB" id="A0A6A1W500"/>
<dbReference type="PRINTS" id="PR00081">
    <property type="entry name" value="GDHRDH"/>
</dbReference>
<dbReference type="GO" id="GO:0016491">
    <property type="term" value="F:oxidoreductase activity"/>
    <property type="evidence" value="ECO:0007669"/>
    <property type="project" value="UniProtKB-KW"/>
</dbReference>
<dbReference type="EMBL" id="RXIC02000021">
    <property type="protein sequence ID" value="KAB1218798.1"/>
    <property type="molecule type" value="Genomic_DNA"/>
</dbReference>
<dbReference type="OrthoDB" id="191139at2759"/>
<dbReference type="PANTHER" id="PTHR24320:SF187">
    <property type="entry name" value="DEHYDROGENASE, PUTATIVE-RELATED"/>
    <property type="match status" value="1"/>
</dbReference>
<comment type="similarity">
    <text evidence="1 3">Belongs to the short-chain dehydrogenases/reductases (SDR) family.</text>
</comment>
<keyword evidence="5" id="KW-1185">Reference proteome</keyword>
<name>A0A6A1W500_9ROSI</name>
<protein>
    <submittedName>
        <fullName evidence="4">Short-chain dehydrogenase TIC 32, chloroplastic</fullName>
    </submittedName>
</protein>